<evidence type="ECO:0000313" key="3">
    <source>
        <dbReference type="EMBL" id="GEP41877.1"/>
    </source>
</evidence>
<feature type="chain" id="PRO_5022058213" evidence="1">
    <location>
        <begin position="21"/>
        <end position="217"/>
    </location>
</feature>
<keyword evidence="1" id="KW-0732">Signal</keyword>
<dbReference type="RefSeq" id="WP_170266623.1">
    <property type="nucleotide sequence ID" value="NZ_BKAG01000006.1"/>
</dbReference>
<feature type="domain" description="3-keto-alpha-glucoside-1,2-lyase/3-keto-2-hydroxy-glucal hydratase" evidence="2">
    <location>
        <begin position="23"/>
        <end position="214"/>
    </location>
</feature>
<proteinExistence type="predicted"/>
<accession>A0A512M572</accession>
<dbReference type="InterPro" id="IPR013320">
    <property type="entry name" value="ConA-like_dom_sf"/>
</dbReference>
<evidence type="ECO:0000256" key="1">
    <source>
        <dbReference type="SAM" id="SignalP"/>
    </source>
</evidence>
<dbReference type="Gene3D" id="2.60.120.560">
    <property type="entry name" value="Exo-inulinase, domain 1"/>
    <property type="match status" value="1"/>
</dbReference>
<dbReference type="SUPFAM" id="SSF49899">
    <property type="entry name" value="Concanavalin A-like lectins/glucanases"/>
    <property type="match status" value="1"/>
</dbReference>
<gene>
    <name evidence="3" type="ORF">BGE01nite_11680</name>
</gene>
<name>A0A512M572_9BACT</name>
<dbReference type="AlphaFoldDB" id="A0A512M572"/>
<dbReference type="Proteomes" id="UP000321577">
    <property type="component" value="Unassembled WGS sequence"/>
</dbReference>
<dbReference type="EMBL" id="BKAG01000006">
    <property type="protein sequence ID" value="GEP41877.1"/>
    <property type="molecule type" value="Genomic_DNA"/>
</dbReference>
<comment type="caution">
    <text evidence="3">The sequence shown here is derived from an EMBL/GenBank/DDBJ whole genome shotgun (WGS) entry which is preliminary data.</text>
</comment>
<keyword evidence="3" id="KW-0378">Hydrolase</keyword>
<dbReference type="InterPro" id="IPR010496">
    <property type="entry name" value="AL/BT2_dom"/>
</dbReference>
<evidence type="ECO:0000259" key="2">
    <source>
        <dbReference type="Pfam" id="PF06439"/>
    </source>
</evidence>
<protein>
    <submittedName>
        <fullName evidence="3">Glycosyl hydrolase</fullName>
    </submittedName>
</protein>
<dbReference type="GO" id="GO:0016787">
    <property type="term" value="F:hydrolase activity"/>
    <property type="evidence" value="ECO:0007669"/>
    <property type="project" value="UniProtKB-KW"/>
</dbReference>
<evidence type="ECO:0000313" key="4">
    <source>
        <dbReference type="Proteomes" id="UP000321577"/>
    </source>
</evidence>
<keyword evidence="4" id="KW-1185">Reference proteome</keyword>
<sequence>MPRLLHLLATTALSFSSAFAAEEWQSLFNGKDLTGWRANVMSEAFTVVDGTIKAHAPKESAHLFFAGDLKEGFERFKDFELEVTCRSEPNSNAGIFIHTDMSTRDKALHLAKGYEVQLNSTEKEKRKTGSLYAVVDLAKSPVDESQWFRVRIVVRGKRIIIHLNDQQVVDYTEPPDVKRPPERAGRLLNPEGGGIALQAHDPKSVFYFKDIRIKKLD</sequence>
<reference evidence="3 4" key="1">
    <citation type="submission" date="2019-07" db="EMBL/GenBank/DDBJ databases">
        <title>Whole genome shotgun sequence of Brevifollis gellanilyticus NBRC 108608.</title>
        <authorList>
            <person name="Hosoyama A."/>
            <person name="Uohara A."/>
            <person name="Ohji S."/>
            <person name="Ichikawa N."/>
        </authorList>
    </citation>
    <scope>NUCLEOTIDE SEQUENCE [LARGE SCALE GENOMIC DNA]</scope>
    <source>
        <strain evidence="3 4">NBRC 108608</strain>
    </source>
</reference>
<feature type="signal peptide" evidence="1">
    <location>
        <begin position="1"/>
        <end position="20"/>
    </location>
</feature>
<organism evidence="3 4">
    <name type="scientific">Brevifollis gellanilyticus</name>
    <dbReference type="NCBI Taxonomy" id="748831"/>
    <lineage>
        <taxon>Bacteria</taxon>
        <taxon>Pseudomonadati</taxon>
        <taxon>Verrucomicrobiota</taxon>
        <taxon>Verrucomicrobiia</taxon>
        <taxon>Verrucomicrobiales</taxon>
        <taxon>Verrucomicrobiaceae</taxon>
    </lineage>
</organism>
<dbReference type="Pfam" id="PF06439">
    <property type="entry name" value="3keto-disac_hyd"/>
    <property type="match status" value="1"/>
</dbReference>